<dbReference type="EMBL" id="KB870812">
    <property type="protein sequence ID" value="EOA14793.1"/>
    <property type="molecule type" value="Genomic_DNA"/>
</dbReference>
<evidence type="ECO:0000256" key="1">
    <source>
        <dbReference type="ARBA" id="ARBA00022574"/>
    </source>
</evidence>
<dbReference type="PRINTS" id="PR00320">
    <property type="entry name" value="GPROTEINBRPT"/>
</dbReference>
<organism evidence="5 6">
    <name type="scientific">Capsella rubella</name>
    <dbReference type="NCBI Taxonomy" id="81985"/>
    <lineage>
        <taxon>Eukaryota</taxon>
        <taxon>Viridiplantae</taxon>
        <taxon>Streptophyta</taxon>
        <taxon>Embryophyta</taxon>
        <taxon>Tracheophyta</taxon>
        <taxon>Spermatophyta</taxon>
        <taxon>Magnoliopsida</taxon>
        <taxon>eudicotyledons</taxon>
        <taxon>Gunneridae</taxon>
        <taxon>Pentapetalae</taxon>
        <taxon>rosids</taxon>
        <taxon>malvids</taxon>
        <taxon>Brassicales</taxon>
        <taxon>Brassicaceae</taxon>
        <taxon>Camelineae</taxon>
        <taxon>Capsella</taxon>
    </lineage>
</organism>
<dbReference type="InterPro" id="IPR015943">
    <property type="entry name" value="WD40/YVTN_repeat-like_dom_sf"/>
</dbReference>
<dbReference type="SUPFAM" id="SSF50978">
    <property type="entry name" value="WD40 repeat-like"/>
    <property type="match status" value="1"/>
</dbReference>
<dbReference type="Proteomes" id="UP000029121">
    <property type="component" value="Unassembled WGS sequence"/>
</dbReference>
<reference evidence="6" key="1">
    <citation type="journal article" date="2013" name="Nat. Genet.">
        <title>The Capsella rubella genome and the genomic consequences of rapid mating system evolution.</title>
        <authorList>
            <person name="Slotte T."/>
            <person name="Hazzouri K.M."/>
            <person name="Agren J.A."/>
            <person name="Koenig D."/>
            <person name="Maumus F."/>
            <person name="Guo Y.L."/>
            <person name="Steige K."/>
            <person name="Platts A.E."/>
            <person name="Escobar J.S."/>
            <person name="Newman L.K."/>
            <person name="Wang W."/>
            <person name="Mandakova T."/>
            <person name="Vello E."/>
            <person name="Smith L.M."/>
            <person name="Henz S.R."/>
            <person name="Steffen J."/>
            <person name="Takuno S."/>
            <person name="Brandvain Y."/>
            <person name="Coop G."/>
            <person name="Andolfatto P."/>
            <person name="Hu T.T."/>
            <person name="Blanchette M."/>
            <person name="Clark R.M."/>
            <person name="Quesneville H."/>
            <person name="Nordborg M."/>
            <person name="Gaut B.S."/>
            <person name="Lysak M.A."/>
            <person name="Jenkins J."/>
            <person name="Grimwood J."/>
            <person name="Chapman J."/>
            <person name="Prochnik S."/>
            <person name="Shu S."/>
            <person name="Rokhsar D."/>
            <person name="Schmutz J."/>
            <person name="Weigel D."/>
            <person name="Wright S.I."/>
        </authorList>
    </citation>
    <scope>NUCLEOTIDE SEQUENCE [LARGE SCALE GENOMIC DNA]</scope>
    <source>
        <strain evidence="6">cv. Monte Gargano</strain>
    </source>
</reference>
<feature type="repeat" description="WD" evidence="3">
    <location>
        <begin position="460"/>
        <end position="492"/>
    </location>
</feature>
<feature type="repeat" description="WD" evidence="3">
    <location>
        <begin position="201"/>
        <end position="242"/>
    </location>
</feature>
<dbReference type="PANTHER" id="PTHR22838:SF6">
    <property type="entry name" value="WD REPEAT-CONTAINING PROTEIN 26 HOMOLOG"/>
    <property type="match status" value="1"/>
</dbReference>
<dbReference type="AlphaFoldDB" id="R0GUC1"/>
<keyword evidence="2" id="KW-0677">Repeat</keyword>
<dbReference type="PROSITE" id="PS50896">
    <property type="entry name" value="LISH"/>
    <property type="match status" value="1"/>
</dbReference>
<feature type="domain" description="CTLH" evidence="4">
    <location>
        <begin position="39"/>
        <end position="93"/>
    </location>
</feature>
<feature type="repeat" description="WD" evidence="3">
    <location>
        <begin position="246"/>
        <end position="287"/>
    </location>
</feature>
<evidence type="ECO:0000313" key="5">
    <source>
        <dbReference type="EMBL" id="EOA14793.1"/>
    </source>
</evidence>
<dbReference type="Pfam" id="PF23627">
    <property type="entry name" value="LisH_WDR26"/>
    <property type="match status" value="1"/>
</dbReference>
<dbReference type="InterPro" id="IPR036322">
    <property type="entry name" value="WD40_repeat_dom_sf"/>
</dbReference>
<gene>
    <name evidence="5" type="ORF">CARUB_v10028093mg</name>
</gene>
<keyword evidence="6" id="KW-1185">Reference proteome</keyword>
<dbReference type="eggNOG" id="KOG0293">
    <property type="taxonomic scope" value="Eukaryota"/>
</dbReference>
<dbReference type="SMART" id="SM00320">
    <property type="entry name" value="WD40"/>
    <property type="match status" value="7"/>
</dbReference>
<keyword evidence="1 3" id="KW-0853">WD repeat</keyword>
<proteinExistence type="predicted"/>
<dbReference type="PROSITE" id="PS50897">
    <property type="entry name" value="CTLH"/>
    <property type="match status" value="1"/>
</dbReference>
<evidence type="ECO:0000256" key="3">
    <source>
        <dbReference type="PROSITE-ProRule" id="PRU00221"/>
    </source>
</evidence>
<dbReference type="STRING" id="81985.R0GUC1"/>
<protein>
    <recommendedName>
        <fullName evidence="4">CTLH domain-containing protein</fullName>
    </recommendedName>
</protein>
<dbReference type="Pfam" id="PF00400">
    <property type="entry name" value="WD40"/>
    <property type="match status" value="5"/>
</dbReference>
<dbReference type="InterPro" id="IPR006594">
    <property type="entry name" value="LisH"/>
</dbReference>
<evidence type="ECO:0000313" key="6">
    <source>
        <dbReference type="Proteomes" id="UP000029121"/>
    </source>
</evidence>
<accession>R0GUC1</accession>
<dbReference type="PANTHER" id="PTHR22838">
    <property type="entry name" value="WD REPEAT PROTEIN 26-RELATED"/>
    <property type="match status" value="1"/>
</dbReference>
<sequence length="531" mass="59744">SKGLIKESEVIRIITEALYSLGYGESGIRLEKESGIPLHSTIVKLFLEQVNNGEWDKSIVTLKGIQLQNEKAVTFLLLEQKFFEFLKLEKDTDALGILRKEMLPLGVNNKRVHELASVLISASGKDAECVNPGSKVVEKLQNLFPPAILIPEKRLEYLLEMDLDSQMSCCEFHNIPDSDLSLYSHHHCGIHNIPSETLETLEKHTDEVWFLKFSHNGKYLASSSKDKSAIIWEIDAQGKFSEKHKLLGHVNPVAMVLWSPDDKQVLTCGEDEVIKRWVVDSGECVQTYETDGVGSVSCGWFHDGSGIIGGMADRRICLWNLDGTEIEHEQVQREQKLSDVAMTADGKWLVSVGRVCEISLFNRETRAVRLIPEEDMITSFSLSKDNKHLLINLITQKIHMWNIEGEPYLCSEYTGHKRSRFIIRSCFGGYKDSFIASGSEDSQVYIWKILRPQKEPCSVLRGHSGAVNCVSWNPTDLHMLASASDDGTIRIWGRDKKLEKQQQQQQKKRLAKASAVAAAMKAMTVTTGKAL</sequence>
<dbReference type="Gene3D" id="2.130.10.10">
    <property type="entry name" value="YVTN repeat-like/Quinoprotein amine dehydrogenase"/>
    <property type="match status" value="2"/>
</dbReference>
<dbReference type="SMART" id="SM00668">
    <property type="entry name" value="CTLH"/>
    <property type="match status" value="1"/>
</dbReference>
<evidence type="ECO:0000259" key="4">
    <source>
        <dbReference type="PROSITE" id="PS50897"/>
    </source>
</evidence>
<evidence type="ECO:0000256" key="2">
    <source>
        <dbReference type="ARBA" id="ARBA00022737"/>
    </source>
</evidence>
<dbReference type="CDD" id="cd00200">
    <property type="entry name" value="WD40"/>
    <property type="match status" value="1"/>
</dbReference>
<dbReference type="PROSITE" id="PS00678">
    <property type="entry name" value="WD_REPEATS_1"/>
    <property type="match status" value="1"/>
</dbReference>
<dbReference type="InterPro" id="IPR020472">
    <property type="entry name" value="WD40_PAC1"/>
</dbReference>
<feature type="non-terminal residue" evidence="5">
    <location>
        <position position="1"/>
    </location>
</feature>
<dbReference type="InterPro" id="IPR019775">
    <property type="entry name" value="WD40_repeat_CS"/>
</dbReference>
<dbReference type="PROSITE" id="PS50294">
    <property type="entry name" value="WD_REPEATS_REGION"/>
    <property type="match status" value="3"/>
</dbReference>
<dbReference type="InterPro" id="IPR001680">
    <property type="entry name" value="WD40_rpt"/>
</dbReference>
<name>R0GUC1_9BRAS</name>
<dbReference type="InterPro" id="IPR051350">
    <property type="entry name" value="WD_repeat-ST_regulator"/>
</dbReference>
<dbReference type="PROSITE" id="PS50082">
    <property type="entry name" value="WD_REPEATS_2"/>
    <property type="match status" value="3"/>
</dbReference>
<dbReference type="InterPro" id="IPR006595">
    <property type="entry name" value="CTLH_C"/>
</dbReference>